<dbReference type="GO" id="GO:0031252">
    <property type="term" value="C:cell leading edge"/>
    <property type="evidence" value="ECO:0007669"/>
    <property type="project" value="TreeGrafter"/>
</dbReference>
<name>A0AAE1FPJ4_PETCI</name>
<evidence type="ECO:0000313" key="1">
    <source>
        <dbReference type="EMBL" id="KAK3876917.1"/>
    </source>
</evidence>
<gene>
    <name evidence="1" type="ORF">Pcinc_018329</name>
</gene>
<keyword evidence="2" id="KW-1185">Reference proteome</keyword>
<dbReference type="GO" id="GO:0044295">
    <property type="term" value="C:axonal growth cone"/>
    <property type="evidence" value="ECO:0007669"/>
    <property type="project" value="TreeGrafter"/>
</dbReference>
<evidence type="ECO:0000313" key="2">
    <source>
        <dbReference type="Proteomes" id="UP001286313"/>
    </source>
</evidence>
<dbReference type="GO" id="GO:0048812">
    <property type="term" value="P:neuron projection morphogenesis"/>
    <property type="evidence" value="ECO:0007669"/>
    <property type="project" value="TreeGrafter"/>
</dbReference>
<proteinExistence type="predicted"/>
<comment type="caution">
    <text evidence="1">The sequence shown here is derived from an EMBL/GenBank/DDBJ whole genome shotgun (WGS) entry which is preliminary data.</text>
</comment>
<dbReference type="EMBL" id="JAWQEG010001755">
    <property type="protein sequence ID" value="KAK3876917.1"/>
    <property type="molecule type" value="Genomic_DNA"/>
</dbReference>
<dbReference type="PANTHER" id="PTHR46606">
    <property type="entry name" value="SHOOTIN-1"/>
    <property type="match status" value="1"/>
</dbReference>
<accession>A0AAE1FPJ4</accession>
<protein>
    <submittedName>
        <fullName evidence="1">Uncharacterized protein</fullName>
    </submittedName>
</protein>
<reference evidence="1" key="1">
    <citation type="submission" date="2023-10" db="EMBL/GenBank/DDBJ databases">
        <title>Genome assemblies of two species of porcelain crab, Petrolisthes cinctipes and Petrolisthes manimaculis (Anomura: Porcellanidae).</title>
        <authorList>
            <person name="Angst P."/>
        </authorList>
    </citation>
    <scope>NUCLEOTIDE SEQUENCE</scope>
    <source>
        <strain evidence="1">PB745_01</strain>
        <tissue evidence="1">Gill</tissue>
    </source>
</reference>
<dbReference type="InterPro" id="IPR024849">
    <property type="entry name" value="Shootin-1"/>
</dbReference>
<dbReference type="GO" id="GO:0005737">
    <property type="term" value="C:cytoplasm"/>
    <property type="evidence" value="ECO:0007669"/>
    <property type="project" value="TreeGrafter"/>
</dbReference>
<sequence length="136" mass="15612">MSFCLLVIKVGDEATLIRLAEKGGTERDINMEVGGGGTSLIPSRDYDELKSRFTDTTQMAESLQVRLEERERDLHNLRSVSEAVYHEYDDLRQRYQIEAESMAQAFNRATEWYRENKSLRREATTLKQCSVDAKSG</sequence>
<dbReference type="AlphaFoldDB" id="A0AAE1FPJ4"/>
<dbReference type="PANTHER" id="PTHR46606:SF5">
    <property type="entry name" value="SHOOTIN-1"/>
    <property type="match status" value="1"/>
</dbReference>
<dbReference type="GO" id="GO:2001224">
    <property type="term" value="P:positive regulation of neuron migration"/>
    <property type="evidence" value="ECO:0007669"/>
    <property type="project" value="TreeGrafter"/>
</dbReference>
<dbReference type="Proteomes" id="UP001286313">
    <property type="component" value="Unassembled WGS sequence"/>
</dbReference>
<organism evidence="1 2">
    <name type="scientific">Petrolisthes cinctipes</name>
    <name type="common">Flat porcelain crab</name>
    <dbReference type="NCBI Taxonomy" id="88211"/>
    <lineage>
        <taxon>Eukaryota</taxon>
        <taxon>Metazoa</taxon>
        <taxon>Ecdysozoa</taxon>
        <taxon>Arthropoda</taxon>
        <taxon>Crustacea</taxon>
        <taxon>Multicrustacea</taxon>
        <taxon>Malacostraca</taxon>
        <taxon>Eumalacostraca</taxon>
        <taxon>Eucarida</taxon>
        <taxon>Decapoda</taxon>
        <taxon>Pleocyemata</taxon>
        <taxon>Anomura</taxon>
        <taxon>Galatheoidea</taxon>
        <taxon>Porcellanidae</taxon>
        <taxon>Petrolisthes</taxon>
    </lineage>
</organism>